<dbReference type="OrthoDB" id="8019413at2"/>
<name>A0A7X3MN06_9HYPH</name>
<keyword evidence="1" id="KW-1133">Transmembrane helix</keyword>
<dbReference type="AlphaFoldDB" id="A0A7X3MN06"/>
<feature type="transmembrane region" description="Helical" evidence="1">
    <location>
        <begin position="119"/>
        <end position="146"/>
    </location>
</feature>
<reference evidence="2 3" key="1">
    <citation type="submission" date="2019-12" db="EMBL/GenBank/DDBJ databases">
        <authorList>
            <person name="Yuan C.-G."/>
        </authorList>
    </citation>
    <scope>NUCLEOTIDE SEQUENCE [LARGE SCALE GENOMIC DNA]</scope>
    <source>
        <strain evidence="2 3">KCTC 23863</strain>
    </source>
</reference>
<gene>
    <name evidence="2" type="ORF">GR328_01105</name>
</gene>
<keyword evidence="1" id="KW-0472">Membrane</keyword>
<dbReference type="Proteomes" id="UP000436483">
    <property type="component" value="Unassembled WGS sequence"/>
</dbReference>
<protein>
    <submittedName>
        <fullName evidence="2">Uncharacterized protein</fullName>
    </submittedName>
</protein>
<sequence>MKKEINSATAESTAAQVRSRITDYFQPSTVCFDQDNFPLRSWRSTAVHSEHSHSRRRPTGTPDRTAQLALLHQTLETIHHNAAASIQQNAQPAHAELLLERQQLVLKNEFTEGFGRIEIWFVSTTVFTLVLLSAIELLWAFPILALSIGRSWHLDRQCRKRRTRISEIDAIARPTVRISHA</sequence>
<organism evidence="2 3">
    <name type="scientific">Microvirga makkahensis</name>
    <dbReference type="NCBI Taxonomy" id="1128670"/>
    <lineage>
        <taxon>Bacteria</taxon>
        <taxon>Pseudomonadati</taxon>
        <taxon>Pseudomonadota</taxon>
        <taxon>Alphaproteobacteria</taxon>
        <taxon>Hyphomicrobiales</taxon>
        <taxon>Methylobacteriaceae</taxon>
        <taxon>Microvirga</taxon>
    </lineage>
</organism>
<evidence type="ECO:0000313" key="2">
    <source>
        <dbReference type="EMBL" id="MXQ10077.1"/>
    </source>
</evidence>
<keyword evidence="1" id="KW-0812">Transmembrane</keyword>
<evidence type="ECO:0000313" key="3">
    <source>
        <dbReference type="Proteomes" id="UP000436483"/>
    </source>
</evidence>
<accession>A0A7X3MN06</accession>
<comment type="caution">
    <text evidence="2">The sequence shown here is derived from an EMBL/GenBank/DDBJ whole genome shotgun (WGS) entry which is preliminary data.</text>
</comment>
<keyword evidence="3" id="KW-1185">Reference proteome</keyword>
<dbReference type="RefSeq" id="WP_160882686.1">
    <property type="nucleotide sequence ID" value="NZ_WURB01000001.1"/>
</dbReference>
<proteinExistence type="predicted"/>
<dbReference type="EMBL" id="WURB01000001">
    <property type="protein sequence ID" value="MXQ10077.1"/>
    <property type="molecule type" value="Genomic_DNA"/>
</dbReference>
<reference evidence="2 3" key="2">
    <citation type="submission" date="2020-01" db="EMBL/GenBank/DDBJ databases">
        <title>Microvirga sp. nov., an arsenate reduction bacterium isolated from Tibet hotspring sediments.</title>
        <authorList>
            <person name="Xian W.-D."/>
            <person name="Li W.-J."/>
        </authorList>
    </citation>
    <scope>NUCLEOTIDE SEQUENCE [LARGE SCALE GENOMIC DNA]</scope>
    <source>
        <strain evidence="2 3">KCTC 23863</strain>
    </source>
</reference>
<evidence type="ECO:0000256" key="1">
    <source>
        <dbReference type="SAM" id="Phobius"/>
    </source>
</evidence>